<dbReference type="EMBL" id="VJMI01005831">
    <property type="protein sequence ID" value="KAF0768220.1"/>
    <property type="molecule type" value="Genomic_DNA"/>
</dbReference>
<evidence type="ECO:0000313" key="6">
    <source>
        <dbReference type="Proteomes" id="UP000469452"/>
    </source>
</evidence>
<gene>
    <name evidence="4" type="ORF">AaE_002798</name>
    <name evidence="5" type="ORF">AaE_002799</name>
    <name evidence="3" type="ORF">AaE_003207</name>
</gene>
<feature type="chain" id="PRO_5044101975" evidence="2">
    <location>
        <begin position="20"/>
        <end position="167"/>
    </location>
</feature>
<reference evidence="4 6" key="1">
    <citation type="submission" date="2019-06" db="EMBL/GenBank/DDBJ databases">
        <title>Genomics analysis of Aphanomyces spp. identifies a new class of oomycete effector associated with host adaptation.</title>
        <authorList>
            <person name="Gaulin E."/>
        </authorList>
    </citation>
    <scope>NUCLEOTIDE SEQUENCE [LARGE SCALE GENOMIC DNA]</scope>
    <source>
        <strain evidence="4 6">E</strain>
    </source>
</reference>
<protein>
    <submittedName>
        <fullName evidence="4">Uncharacterized protein</fullName>
    </submittedName>
</protein>
<evidence type="ECO:0000256" key="1">
    <source>
        <dbReference type="SAM" id="MobiDB-lite"/>
    </source>
</evidence>
<feature type="signal peptide" evidence="2">
    <location>
        <begin position="1"/>
        <end position="19"/>
    </location>
</feature>
<evidence type="ECO:0000256" key="2">
    <source>
        <dbReference type="SAM" id="SignalP"/>
    </source>
</evidence>
<comment type="caution">
    <text evidence="4">The sequence shown here is derived from an EMBL/GenBank/DDBJ whole genome shotgun (WGS) entry which is preliminary data.</text>
</comment>
<dbReference type="Proteomes" id="UP000469452">
    <property type="component" value="Unassembled WGS sequence"/>
</dbReference>
<evidence type="ECO:0000313" key="5">
    <source>
        <dbReference type="EMBL" id="KAF0768220.1"/>
    </source>
</evidence>
<feature type="region of interest" description="Disordered" evidence="1">
    <location>
        <begin position="130"/>
        <end position="167"/>
    </location>
</feature>
<evidence type="ECO:0000313" key="3">
    <source>
        <dbReference type="EMBL" id="KAF0763313.1"/>
    </source>
</evidence>
<evidence type="ECO:0000313" key="4">
    <source>
        <dbReference type="EMBL" id="KAF0768219.1"/>
    </source>
</evidence>
<feature type="compositionally biased region" description="Acidic residues" evidence="1">
    <location>
        <begin position="157"/>
        <end position="167"/>
    </location>
</feature>
<keyword evidence="2" id="KW-0732">Signal</keyword>
<accession>A0A6A5ATC7</accession>
<dbReference type="EMBL" id="VJMI01007641">
    <property type="protein sequence ID" value="KAF0763313.1"/>
    <property type="molecule type" value="Genomic_DNA"/>
</dbReference>
<proteinExistence type="predicted"/>
<dbReference type="EMBL" id="VJMI01005831">
    <property type="protein sequence ID" value="KAF0768219.1"/>
    <property type="molecule type" value="Genomic_DNA"/>
</dbReference>
<name>A0A6A5ATC7_APHAT</name>
<sequence>MKYFAPACLLLAISTAVSSTAAPAGPLAPTSDESEVATPEWHTHLLSLRGGRRYRDDIADDDDDGMLLGRLAGLRYGAGVRYGGGPLWAAGGRGPLGGQFVAGGHGRRWVAGGSVPRGIQWAATGKLPRARRVGDDDNAPVVAAPLDDTTPRHLTEDESAFESDDFA</sequence>
<organism evidence="4 6">
    <name type="scientific">Aphanomyces astaci</name>
    <name type="common">Crayfish plague agent</name>
    <dbReference type="NCBI Taxonomy" id="112090"/>
    <lineage>
        <taxon>Eukaryota</taxon>
        <taxon>Sar</taxon>
        <taxon>Stramenopiles</taxon>
        <taxon>Oomycota</taxon>
        <taxon>Saprolegniomycetes</taxon>
        <taxon>Saprolegniales</taxon>
        <taxon>Verrucalvaceae</taxon>
        <taxon>Aphanomyces</taxon>
    </lineage>
</organism>
<dbReference type="AlphaFoldDB" id="A0A6A5ATC7"/>